<evidence type="ECO:0000256" key="5">
    <source>
        <dbReference type="ARBA" id="ARBA00022632"/>
    </source>
</evidence>
<evidence type="ECO:0000256" key="10">
    <source>
        <dbReference type="ARBA" id="ARBA00023125"/>
    </source>
</evidence>
<dbReference type="Pfam" id="PF00518">
    <property type="entry name" value="E6"/>
    <property type="match status" value="1"/>
</dbReference>
<evidence type="ECO:0000256" key="13">
    <source>
        <dbReference type="ARBA" id="ARBA00023200"/>
    </source>
</evidence>
<evidence type="ECO:0000256" key="1">
    <source>
        <dbReference type="ARBA" id="ARBA00006346"/>
    </source>
</evidence>
<evidence type="ECO:0000256" key="7">
    <source>
        <dbReference type="ARBA" id="ARBA00022771"/>
    </source>
</evidence>
<keyword evidence="10 16" id="KW-0238">DNA-binding</keyword>
<gene>
    <name evidence="16 19" type="primary">E6</name>
</gene>
<dbReference type="InterPro" id="IPR038575">
    <property type="entry name" value="E6_sf"/>
</dbReference>
<dbReference type="HAMAP" id="MF_04006">
    <property type="entry name" value="HPV_E6"/>
    <property type="match status" value="1"/>
</dbReference>
<dbReference type="InterPro" id="IPR001334">
    <property type="entry name" value="E6"/>
</dbReference>
<dbReference type="Gene3D" id="3.30.240.40">
    <property type="entry name" value="E6 early regulatory protein"/>
    <property type="match status" value="2"/>
</dbReference>
<keyword evidence="14 16" id="KW-0899">Viral immunoevasion</keyword>
<evidence type="ECO:0000256" key="17">
    <source>
        <dbReference type="RuleBase" id="RU363123"/>
    </source>
</evidence>
<keyword evidence="9 16" id="KW-0805">Transcription regulation</keyword>
<comment type="subunit">
    <text evidence="16">Forms homodimers. Interacts with ubiquitin-protein ligase UBE3A/E6-AP; this interaction stimulates UBE3A ubiquitin activity. Interacts with host BAK1.</text>
</comment>
<dbReference type="GO" id="GO:0042025">
    <property type="term" value="C:host cell nucleus"/>
    <property type="evidence" value="ECO:0007669"/>
    <property type="project" value="UniProtKB-SubCell"/>
</dbReference>
<keyword evidence="12 16" id="KW-0804">Transcription</keyword>
<evidence type="ECO:0000256" key="8">
    <source>
        <dbReference type="ARBA" id="ARBA00022833"/>
    </source>
</evidence>
<accession>H6UYN9</accession>
<evidence type="ECO:0000256" key="16">
    <source>
        <dbReference type="HAMAP-Rule" id="MF_04006"/>
    </source>
</evidence>
<protein>
    <recommendedName>
        <fullName evidence="16 17">Protein E6</fullName>
    </recommendedName>
</protein>
<name>H6UYN9_PSPV</name>
<feature type="zinc finger region" evidence="16">
    <location>
        <begin position="98"/>
        <end position="134"/>
    </location>
</feature>
<keyword evidence="2 16" id="KW-0244">Early protein</keyword>
<keyword evidence="5 16" id="KW-1090">Inhibition of host innate immune response by virus</keyword>
<dbReference type="GO" id="GO:0052170">
    <property type="term" value="P:symbiont-mediated suppression of host innate immune response"/>
    <property type="evidence" value="ECO:0007669"/>
    <property type="project" value="UniProtKB-KW"/>
</dbReference>
<dbReference type="GO" id="GO:0008270">
    <property type="term" value="F:zinc ion binding"/>
    <property type="evidence" value="ECO:0007669"/>
    <property type="project" value="UniProtKB-KW"/>
</dbReference>
<keyword evidence="7 16" id="KW-0863">Zinc-finger</keyword>
<dbReference type="EMBL" id="JN709470">
    <property type="protein sequence ID" value="AFA26574.1"/>
    <property type="molecule type" value="Genomic_DNA"/>
</dbReference>
<dbReference type="GO" id="GO:0039648">
    <property type="term" value="P:symbiont-mediated perturbation of host ubiquitin-like protein modification"/>
    <property type="evidence" value="ECO:0007669"/>
    <property type="project" value="UniProtKB-UniRule"/>
</dbReference>
<evidence type="ECO:0000313" key="19">
    <source>
        <dbReference type="EMBL" id="AFA26574.1"/>
    </source>
</evidence>
<feature type="compositionally biased region" description="Low complexity" evidence="18">
    <location>
        <begin position="171"/>
        <end position="184"/>
    </location>
</feature>
<proteinExistence type="inferred from homology"/>
<comment type="similarity">
    <text evidence="1 16 17">Belongs to the papillomaviridae E6 protein family.</text>
</comment>
<keyword evidence="8 16" id="KW-0862">Zinc</keyword>
<reference evidence="19 20" key="1">
    <citation type="journal article" date="2012" name="Virology">
        <title>Evidence of recombination and positive selection in cetacean papillomaviruses.</title>
        <authorList>
            <person name="Robles-Sikisaka R."/>
            <person name="Rivera R."/>
            <person name="Nollens H.H."/>
            <person name="St Leger J."/>
            <person name="Durden W.N."/>
            <person name="Stolen M."/>
            <person name="Burchell J."/>
            <person name="Wellehan J.F.Jr."/>
        </authorList>
    </citation>
    <scope>NUCLEOTIDE SEQUENCE [LARGE SCALE GENOMIC DNA]</scope>
    <source>
        <strain evidence="19">Tt08-09-5</strain>
    </source>
</reference>
<evidence type="ECO:0000256" key="18">
    <source>
        <dbReference type="SAM" id="MobiDB-lite"/>
    </source>
</evidence>
<evidence type="ECO:0000313" key="20">
    <source>
        <dbReference type="Proteomes" id="UP000153366"/>
    </source>
</evidence>
<dbReference type="SUPFAM" id="SSF161229">
    <property type="entry name" value="E6 C-terminal domain-like"/>
    <property type="match status" value="2"/>
</dbReference>
<evidence type="ECO:0000256" key="6">
    <source>
        <dbReference type="ARBA" id="ARBA00022723"/>
    </source>
</evidence>
<feature type="region of interest" description="Disordered" evidence="18">
    <location>
        <begin position="158"/>
        <end position="219"/>
    </location>
</feature>
<comment type="function">
    <text evidence="16">Plays a major role in the induction and maintenance of cellular transformation. E6 associates with host UBE3A/E6-AP ubiquitin-protein ligase and modulates its activity. Protects host keratinocytes from apoptosis by mediating the degradation of host BAK1. May also inhibit host immune response.</text>
</comment>
<evidence type="ECO:0000256" key="2">
    <source>
        <dbReference type="ARBA" id="ARBA00022518"/>
    </source>
</evidence>
<dbReference type="GO" id="GO:0003677">
    <property type="term" value="F:DNA binding"/>
    <property type="evidence" value="ECO:0007669"/>
    <property type="project" value="UniProtKB-UniRule"/>
</dbReference>
<dbReference type="GO" id="GO:0052150">
    <property type="term" value="P:symbiont-mediated perturbation of host apoptosis"/>
    <property type="evidence" value="ECO:0007669"/>
    <property type="project" value="UniProtKB-KW"/>
</dbReference>
<evidence type="ECO:0000256" key="15">
    <source>
        <dbReference type="ARBA" id="ARBA00023323"/>
    </source>
</evidence>
<evidence type="ECO:0000256" key="11">
    <source>
        <dbReference type="ARBA" id="ARBA00023159"/>
    </source>
</evidence>
<evidence type="ECO:0000256" key="9">
    <source>
        <dbReference type="ARBA" id="ARBA00023015"/>
    </source>
</evidence>
<keyword evidence="4 16" id="KW-0945">Host-virus interaction</keyword>
<keyword evidence="6 16" id="KW-0479">Metal-binding</keyword>
<dbReference type="GO" id="GO:0030430">
    <property type="term" value="C:host cell cytoplasm"/>
    <property type="evidence" value="ECO:0007669"/>
    <property type="project" value="UniProtKB-SubCell"/>
</dbReference>
<evidence type="ECO:0000256" key="14">
    <source>
        <dbReference type="ARBA" id="ARBA00023280"/>
    </source>
</evidence>
<keyword evidence="13 16" id="KW-1035">Host cytoplasm</keyword>
<dbReference type="GO" id="GO:0039502">
    <property type="term" value="P:symbiont-mediated suppression of host type I interferon-mediated signaling pathway"/>
    <property type="evidence" value="ECO:0007669"/>
    <property type="project" value="UniProtKB-UniRule"/>
</dbReference>
<feature type="zinc finger region" evidence="16">
    <location>
        <begin position="25"/>
        <end position="61"/>
    </location>
</feature>
<keyword evidence="11 16" id="KW-0010">Activator</keyword>
<evidence type="ECO:0000256" key="4">
    <source>
        <dbReference type="ARBA" id="ARBA00022581"/>
    </source>
</evidence>
<comment type="subcellular location">
    <subcellularLocation>
        <location evidence="16 17">Host cytoplasm</location>
    </subcellularLocation>
    <subcellularLocation>
        <location evidence="16 17">Host nucleus</location>
    </subcellularLocation>
</comment>
<comment type="caution">
    <text evidence="16">Lacks conserved residue(s) required for the propagation of feature annotation.</text>
</comment>
<organism evidence="19 20">
    <name type="scientific">Tursiops truncatus papillomavirus 5</name>
    <dbReference type="NCBI Taxonomy" id="1144381"/>
    <lineage>
        <taxon>Viruses</taxon>
        <taxon>Monodnaviria</taxon>
        <taxon>Shotokuvirae</taxon>
        <taxon>Cossaviricota</taxon>
        <taxon>Papovaviricetes</taxon>
        <taxon>Zurhausenvirales</taxon>
        <taxon>Papillomaviridae</taxon>
        <taxon>Firstpapillomavirinae</taxon>
        <taxon>Omikronpapillomavirus</taxon>
        <taxon>Phocoena spinipinnis papillomavirus</taxon>
    </lineage>
</organism>
<keyword evidence="3 16" id="KW-1048">Host nucleus</keyword>
<dbReference type="Proteomes" id="UP000153366">
    <property type="component" value="Segment"/>
</dbReference>
<keyword evidence="15 16" id="KW-1119">Modulation of host cell apoptosis by virus</keyword>
<sequence>MANPCTLTDLCNEFNIDLYDLLIGCIFCRKHLEDFDKWSFKNRDLFVIWQKQFPFAICNKCVEVRALVDWIRHFDKAGGAQTVEEDTGKALGDLRIRCLGCWKPLTSTELLFHVEDGRPFNKIAGNWRGKCTNCLVLPPRLTAFFINISDGSRRPIPGLTWGFDPPPPQLSSASSSSSWTVTSDSSEEDRQDSNSSISSGRLDGNLSDAESDGQPEVLI</sequence>
<evidence type="ECO:0000256" key="12">
    <source>
        <dbReference type="ARBA" id="ARBA00023163"/>
    </source>
</evidence>
<dbReference type="GO" id="GO:0006355">
    <property type="term" value="P:regulation of DNA-templated transcription"/>
    <property type="evidence" value="ECO:0007669"/>
    <property type="project" value="UniProtKB-UniRule"/>
</dbReference>
<dbReference type="GO" id="GO:0006351">
    <property type="term" value="P:DNA-templated transcription"/>
    <property type="evidence" value="ECO:0007669"/>
    <property type="project" value="UniProtKB-UniRule"/>
</dbReference>
<evidence type="ECO:0000256" key="3">
    <source>
        <dbReference type="ARBA" id="ARBA00022562"/>
    </source>
</evidence>